<sequence length="158" mass="16540">MNIMEDVERAIEDGVNVVKSMTKDARFVPGAGAAELLLADALQQYGEAQPGLDQYAIQKFGLSLEVVPRTLAENSGLDATNIVAQMYAAHKAGSTSVGIDIVEGTTKDCGVLDLLVTKKEALKLATDAAVTVLRVDQIIMAKQAGGPKAPAQPAPYGD</sequence>
<organism evidence="4">
    <name type="scientific">Chrysotila carterae</name>
    <name type="common">Marine alga</name>
    <name type="synonym">Syracosphaera carterae</name>
    <dbReference type="NCBI Taxonomy" id="13221"/>
    <lineage>
        <taxon>Eukaryota</taxon>
        <taxon>Haptista</taxon>
        <taxon>Haptophyta</taxon>
        <taxon>Prymnesiophyceae</taxon>
        <taxon>Isochrysidales</taxon>
        <taxon>Isochrysidaceae</taxon>
        <taxon>Chrysotila</taxon>
    </lineage>
</organism>
<dbReference type="EMBL" id="HBIZ01042907">
    <property type="protein sequence ID" value="CAE0774789.1"/>
    <property type="molecule type" value="Transcribed_RNA"/>
</dbReference>
<evidence type="ECO:0000313" key="4">
    <source>
        <dbReference type="EMBL" id="CAE0774789.1"/>
    </source>
</evidence>
<dbReference type="PANTHER" id="PTHR11353">
    <property type="entry name" value="CHAPERONIN"/>
    <property type="match status" value="1"/>
</dbReference>
<keyword evidence="2" id="KW-0067">ATP-binding</keyword>
<dbReference type="AlphaFoldDB" id="A0A7S4BS07"/>
<keyword evidence="3" id="KW-0143">Chaperone</keyword>
<dbReference type="InterPro" id="IPR002423">
    <property type="entry name" value="Cpn60/GroEL/TCP-1"/>
</dbReference>
<dbReference type="Gene3D" id="3.30.260.10">
    <property type="entry name" value="TCP-1-like chaperonin intermediate domain"/>
    <property type="match status" value="1"/>
</dbReference>
<reference evidence="4" key="1">
    <citation type="submission" date="2021-01" db="EMBL/GenBank/DDBJ databases">
        <authorList>
            <person name="Corre E."/>
            <person name="Pelletier E."/>
            <person name="Niang G."/>
            <person name="Scheremetjew M."/>
            <person name="Finn R."/>
            <person name="Kale V."/>
            <person name="Holt S."/>
            <person name="Cochrane G."/>
            <person name="Meng A."/>
            <person name="Brown T."/>
            <person name="Cohen L."/>
        </authorList>
    </citation>
    <scope>NUCLEOTIDE SEQUENCE</scope>
    <source>
        <strain evidence="4">CCMP645</strain>
    </source>
</reference>
<protein>
    <submittedName>
        <fullName evidence="4">Uncharacterized protein</fullName>
    </submittedName>
</protein>
<dbReference type="InterPro" id="IPR027410">
    <property type="entry name" value="TCP-1-like_intermed_sf"/>
</dbReference>
<dbReference type="GO" id="GO:0140662">
    <property type="term" value="F:ATP-dependent protein folding chaperone"/>
    <property type="evidence" value="ECO:0007669"/>
    <property type="project" value="InterPro"/>
</dbReference>
<proteinExistence type="predicted"/>
<accession>A0A7S4BS07</accession>
<evidence type="ECO:0000256" key="2">
    <source>
        <dbReference type="ARBA" id="ARBA00022840"/>
    </source>
</evidence>
<keyword evidence="1" id="KW-0547">Nucleotide-binding</keyword>
<name>A0A7S4BS07_CHRCT</name>
<dbReference type="Pfam" id="PF00118">
    <property type="entry name" value="Cpn60_TCP1"/>
    <property type="match status" value="1"/>
</dbReference>
<dbReference type="InterPro" id="IPR017998">
    <property type="entry name" value="Chaperone_TCP-1"/>
</dbReference>
<dbReference type="Gene3D" id="1.10.560.10">
    <property type="entry name" value="GroEL-like equatorial domain"/>
    <property type="match status" value="1"/>
</dbReference>
<dbReference type="GO" id="GO:0005524">
    <property type="term" value="F:ATP binding"/>
    <property type="evidence" value="ECO:0007669"/>
    <property type="project" value="UniProtKB-KW"/>
</dbReference>
<evidence type="ECO:0000256" key="1">
    <source>
        <dbReference type="ARBA" id="ARBA00022741"/>
    </source>
</evidence>
<evidence type="ECO:0000256" key="3">
    <source>
        <dbReference type="ARBA" id="ARBA00023186"/>
    </source>
</evidence>
<dbReference type="SUPFAM" id="SSF48592">
    <property type="entry name" value="GroEL equatorial domain-like"/>
    <property type="match status" value="1"/>
</dbReference>
<dbReference type="InterPro" id="IPR027413">
    <property type="entry name" value="GROEL-like_equatorial_sf"/>
</dbReference>
<gene>
    <name evidence="4" type="ORF">PCAR00345_LOCUS27423</name>
</gene>